<dbReference type="CDD" id="cd00130">
    <property type="entry name" value="PAS"/>
    <property type="match status" value="3"/>
</dbReference>
<dbReference type="InterPro" id="IPR035965">
    <property type="entry name" value="PAS-like_dom_sf"/>
</dbReference>
<dbReference type="SMART" id="SM00091">
    <property type="entry name" value="PAS"/>
    <property type="match status" value="3"/>
</dbReference>
<dbReference type="Gene3D" id="1.10.287.130">
    <property type="match status" value="1"/>
</dbReference>
<evidence type="ECO:0000256" key="3">
    <source>
        <dbReference type="ARBA" id="ARBA00022553"/>
    </source>
</evidence>
<evidence type="ECO:0000256" key="1">
    <source>
        <dbReference type="ARBA" id="ARBA00000085"/>
    </source>
</evidence>
<feature type="domain" description="PAC" evidence="9">
    <location>
        <begin position="524"/>
        <end position="576"/>
    </location>
</feature>
<keyword evidence="11" id="KW-1185">Reference proteome</keyword>
<dbReference type="Pfam" id="PF08447">
    <property type="entry name" value="PAS_3"/>
    <property type="match status" value="1"/>
</dbReference>
<reference evidence="10 11" key="1">
    <citation type="submission" date="2022-07" db="EMBL/GenBank/DDBJ databases">
        <title>Methylomonas rivi sp. nov., Methylomonas rosea sp. nov., Methylomonas aureus sp. nov. and Methylomonas subterranea sp. nov., four novel methanotrophs isolated from a freshwater creek and the deep terrestrial subsurface.</title>
        <authorList>
            <person name="Abin C."/>
            <person name="Sankaranarayanan K."/>
            <person name="Garner C."/>
            <person name="Sindelar R."/>
            <person name="Kotary K."/>
            <person name="Garner R."/>
            <person name="Barclay S."/>
            <person name="Lawson P."/>
            <person name="Krumholz L."/>
        </authorList>
    </citation>
    <scope>NUCLEOTIDE SEQUENCE [LARGE SCALE GENOMIC DNA]</scope>
    <source>
        <strain evidence="10 11">WSC-7</strain>
    </source>
</reference>
<comment type="catalytic activity">
    <reaction evidence="1">
        <text>ATP + protein L-histidine = ADP + protein N-phospho-L-histidine.</text>
        <dbReference type="EC" id="2.7.13.3"/>
    </reaction>
</comment>
<dbReference type="PRINTS" id="PR00344">
    <property type="entry name" value="BCTRLSENSOR"/>
</dbReference>
<evidence type="ECO:0000256" key="2">
    <source>
        <dbReference type="ARBA" id="ARBA00012438"/>
    </source>
</evidence>
<dbReference type="PROSITE" id="PS50113">
    <property type="entry name" value="PAC"/>
    <property type="match status" value="2"/>
</dbReference>
<dbReference type="EMBL" id="JANIBL010000002">
    <property type="protein sequence ID" value="MCQ8115977.1"/>
    <property type="molecule type" value="Genomic_DNA"/>
</dbReference>
<evidence type="ECO:0000256" key="6">
    <source>
        <dbReference type="SAM" id="Phobius"/>
    </source>
</evidence>
<dbReference type="PROSITE" id="PS50109">
    <property type="entry name" value="HIS_KIN"/>
    <property type="match status" value="1"/>
</dbReference>
<dbReference type="InterPro" id="IPR036097">
    <property type="entry name" value="HisK_dim/P_sf"/>
</dbReference>
<keyword evidence="6" id="KW-0472">Membrane</keyword>
<dbReference type="Pfam" id="PF00989">
    <property type="entry name" value="PAS"/>
    <property type="match status" value="1"/>
</dbReference>
<dbReference type="Gene3D" id="3.30.565.10">
    <property type="entry name" value="Histidine kinase-like ATPase, C-terminal domain"/>
    <property type="match status" value="1"/>
</dbReference>
<evidence type="ECO:0000313" key="11">
    <source>
        <dbReference type="Proteomes" id="UP001524570"/>
    </source>
</evidence>
<evidence type="ECO:0000256" key="5">
    <source>
        <dbReference type="ARBA" id="ARBA00022777"/>
    </source>
</evidence>
<feature type="transmembrane region" description="Helical" evidence="6">
    <location>
        <begin position="69"/>
        <end position="88"/>
    </location>
</feature>
<accession>A0ABT1TMH6</accession>
<gene>
    <name evidence="10" type="ORF">NP589_00980</name>
</gene>
<feature type="domain" description="PAS" evidence="8">
    <location>
        <begin position="210"/>
        <end position="267"/>
    </location>
</feature>
<feature type="transmembrane region" description="Helical" evidence="6">
    <location>
        <begin position="119"/>
        <end position="139"/>
    </location>
</feature>
<dbReference type="CDD" id="cd00082">
    <property type="entry name" value="HisKA"/>
    <property type="match status" value="1"/>
</dbReference>
<name>A0ABT1TMH6_9GAMM</name>
<dbReference type="EC" id="2.7.13.3" evidence="2"/>
<dbReference type="PROSITE" id="PS50112">
    <property type="entry name" value="PAS"/>
    <property type="match status" value="3"/>
</dbReference>
<evidence type="ECO:0000313" key="10">
    <source>
        <dbReference type="EMBL" id="MCQ8115977.1"/>
    </source>
</evidence>
<dbReference type="SMART" id="SM00388">
    <property type="entry name" value="HisKA"/>
    <property type="match status" value="1"/>
</dbReference>
<dbReference type="InterPro" id="IPR013656">
    <property type="entry name" value="PAS_4"/>
</dbReference>
<dbReference type="PANTHER" id="PTHR43047">
    <property type="entry name" value="TWO-COMPONENT HISTIDINE PROTEIN KINASE"/>
    <property type="match status" value="1"/>
</dbReference>
<dbReference type="SUPFAM" id="SSF47384">
    <property type="entry name" value="Homodimeric domain of signal transducing histidine kinase"/>
    <property type="match status" value="1"/>
</dbReference>
<dbReference type="NCBIfam" id="TIGR00229">
    <property type="entry name" value="sensory_box"/>
    <property type="match status" value="2"/>
</dbReference>
<feature type="transmembrane region" description="Helical" evidence="6">
    <location>
        <begin position="15"/>
        <end position="35"/>
    </location>
</feature>
<feature type="domain" description="PAS" evidence="8">
    <location>
        <begin position="322"/>
        <end position="365"/>
    </location>
</feature>
<dbReference type="PANTHER" id="PTHR43047:SF72">
    <property type="entry name" value="OSMOSENSING HISTIDINE PROTEIN KINASE SLN1"/>
    <property type="match status" value="1"/>
</dbReference>
<dbReference type="Gene3D" id="3.30.450.20">
    <property type="entry name" value="PAS domain"/>
    <property type="match status" value="3"/>
</dbReference>
<comment type="caution">
    <text evidence="10">The sequence shown here is derived from an EMBL/GenBank/DDBJ whole genome shotgun (WGS) entry which is preliminary data.</text>
</comment>
<keyword evidence="5" id="KW-0418">Kinase</keyword>
<evidence type="ECO:0000256" key="4">
    <source>
        <dbReference type="ARBA" id="ARBA00022679"/>
    </source>
</evidence>
<feature type="transmembrane region" description="Helical" evidence="6">
    <location>
        <begin position="159"/>
        <end position="178"/>
    </location>
</feature>
<dbReference type="InterPro" id="IPR036890">
    <property type="entry name" value="HATPase_C_sf"/>
</dbReference>
<dbReference type="Pfam" id="PF08448">
    <property type="entry name" value="PAS_4"/>
    <property type="match status" value="1"/>
</dbReference>
<dbReference type="InterPro" id="IPR004358">
    <property type="entry name" value="Sig_transdc_His_kin-like_C"/>
</dbReference>
<keyword evidence="3" id="KW-0597">Phosphoprotein</keyword>
<dbReference type="Pfam" id="PF02518">
    <property type="entry name" value="HATPase_c"/>
    <property type="match status" value="1"/>
</dbReference>
<feature type="domain" description="Histidine kinase" evidence="7">
    <location>
        <begin position="594"/>
        <end position="811"/>
    </location>
</feature>
<dbReference type="SUPFAM" id="SSF55785">
    <property type="entry name" value="PYP-like sensor domain (PAS domain)"/>
    <property type="match status" value="3"/>
</dbReference>
<keyword evidence="4" id="KW-0808">Transferase</keyword>
<evidence type="ECO:0000259" key="7">
    <source>
        <dbReference type="PROSITE" id="PS50109"/>
    </source>
</evidence>
<dbReference type="InterPro" id="IPR005467">
    <property type="entry name" value="His_kinase_dom"/>
</dbReference>
<dbReference type="SMART" id="SM00387">
    <property type="entry name" value="HATPase_c"/>
    <property type="match status" value="1"/>
</dbReference>
<dbReference type="InterPro" id="IPR001610">
    <property type="entry name" value="PAC"/>
</dbReference>
<keyword evidence="6" id="KW-0812">Transmembrane</keyword>
<dbReference type="SMART" id="SM00086">
    <property type="entry name" value="PAC"/>
    <property type="match status" value="3"/>
</dbReference>
<organism evidence="10 11">
    <name type="scientific">Methylomonas rosea</name>
    <dbReference type="NCBI Taxonomy" id="2952227"/>
    <lineage>
        <taxon>Bacteria</taxon>
        <taxon>Pseudomonadati</taxon>
        <taxon>Pseudomonadota</taxon>
        <taxon>Gammaproteobacteria</taxon>
        <taxon>Methylococcales</taxon>
        <taxon>Methylococcaceae</taxon>
        <taxon>Methylomonas</taxon>
    </lineage>
</organism>
<dbReference type="InterPro" id="IPR000700">
    <property type="entry name" value="PAS-assoc_C"/>
</dbReference>
<dbReference type="Pfam" id="PF20969">
    <property type="entry name" value="MASE11"/>
    <property type="match status" value="1"/>
</dbReference>
<keyword evidence="6" id="KW-1133">Transmembrane helix</keyword>
<evidence type="ECO:0000259" key="8">
    <source>
        <dbReference type="PROSITE" id="PS50112"/>
    </source>
</evidence>
<dbReference type="RefSeq" id="WP_256605269.1">
    <property type="nucleotide sequence ID" value="NZ_JANIBL010000002.1"/>
</dbReference>
<dbReference type="InterPro" id="IPR003594">
    <property type="entry name" value="HATPase_dom"/>
</dbReference>
<dbReference type="SUPFAM" id="SSF55874">
    <property type="entry name" value="ATPase domain of HSP90 chaperone/DNA topoisomerase II/histidine kinase"/>
    <property type="match status" value="1"/>
</dbReference>
<feature type="domain" description="PAS" evidence="8">
    <location>
        <begin position="450"/>
        <end position="504"/>
    </location>
</feature>
<dbReference type="InterPro" id="IPR000014">
    <property type="entry name" value="PAS"/>
</dbReference>
<dbReference type="InterPro" id="IPR048437">
    <property type="entry name" value="MASE11"/>
</dbReference>
<dbReference type="InterPro" id="IPR013655">
    <property type="entry name" value="PAS_fold_3"/>
</dbReference>
<sequence>MKTKYEDIVGLRNHLLNAILLVAATLGIPSLGISLSRAMFMGWQPVMTVQILILIALWLLWLGRKRISYIARAISLMVIFWVVTYGGLLQFGLIAGSKLFAPLYTLLCVFLFDFPLAGWLMVINILSMALLGFVATQHWVKFDVDYQVYAYHPLPWLNVIWNLFAFNSIIAFLSWRMLERLRNNEEQARANADYLQKITANVPGVIYQYLLRADGSSCLPYASSKLLDLLGVAPDQVVDDAEPLFAITHSDDLPAIKHLIAKSARQCEVFRAEFRVLHPEHGSRWISCHATPERVENGATLWHGFFTDISRQKANEAELEENKALFQRLFERLPMPLGVVNRHGRIVELNSRFIQTFGYTNAEVVTLDDWWPLAFPEPLYRQQAMAIWEDALRDAQENGSDIQGLEYRITDKRGKIRTMVVSGITLDDGFLATFFDVTERKEAEQTLQASESRFRQLVENSPVAYLALDISGYILDTNDKLCQMLGYRYEDLLDRHFNELSDPNYPIDFIDHFIDLQQMGSLPTGQELHLRHHDGGTLIALLEWGIQLDVDGQFVQCHCVLHDISERKRMENALLEAKMAAESANSAKSMFLNSMSHELRTPLNVIIGFAERLNIGEPEPLLALQQEPVAYILKAGRQLLTLVDDVLDLARIESGNLELFIEPVRLQGVLDDVMTYFKGLAAQRHIELLIVDGAQLSVRADACRLRQIIQNLVSNAVKYNRENGRVTILCQKTDGKVRICVEDTGLGIQENLQSELFQPFQRLGAETTHIEGTGIGLVICRYLLEAMDGSIGFNSEPGVGSQFWLELPSAEAAAEAFPASADTHLI</sequence>
<dbReference type="InterPro" id="IPR003661">
    <property type="entry name" value="HisK_dim/P_dom"/>
</dbReference>
<dbReference type="InterPro" id="IPR013767">
    <property type="entry name" value="PAS_fold"/>
</dbReference>
<dbReference type="Pfam" id="PF00512">
    <property type="entry name" value="HisKA"/>
    <property type="match status" value="1"/>
</dbReference>
<feature type="transmembrane region" description="Helical" evidence="6">
    <location>
        <begin position="41"/>
        <end position="62"/>
    </location>
</feature>
<protein>
    <recommendedName>
        <fullName evidence="2">histidine kinase</fullName>
        <ecNumber evidence="2">2.7.13.3</ecNumber>
    </recommendedName>
</protein>
<evidence type="ECO:0000259" key="9">
    <source>
        <dbReference type="PROSITE" id="PS50113"/>
    </source>
</evidence>
<proteinExistence type="predicted"/>
<feature type="domain" description="PAC" evidence="9">
    <location>
        <begin position="270"/>
        <end position="321"/>
    </location>
</feature>
<dbReference type="Proteomes" id="UP001524570">
    <property type="component" value="Unassembled WGS sequence"/>
</dbReference>